<dbReference type="InterPro" id="IPR050464">
    <property type="entry name" value="Zeta_carotene_desat/Oxidored"/>
</dbReference>
<accession>A0A1Y6CX38</accession>
<feature type="transmembrane region" description="Helical" evidence="1">
    <location>
        <begin position="57"/>
        <end position="76"/>
    </location>
</feature>
<organism evidence="2 3">
    <name type="scientific">Methylomagnum ishizawai</name>
    <dbReference type="NCBI Taxonomy" id="1760988"/>
    <lineage>
        <taxon>Bacteria</taxon>
        <taxon>Pseudomonadati</taxon>
        <taxon>Pseudomonadota</taxon>
        <taxon>Gammaproteobacteria</taxon>
        <taxon>Methylococcales</taxon>
        <taxon>Methylococcaceae</taxon>
        <taxon>Methylomagnum</taxon>
    </lineage>
</organism>
<evidence type="ECO:0000313" key="3">
    <source>
        <dbReference type="Proteomes" id="UP000192923"/>
    </source>
</evidence>
<dbReference type="Gene3D" id="1.10.405.10">
    <property type="entry name" value="Guanine Nucleotide Dissociation Inhibitor, domain 1"/>
    <property type="match status" value="1"/>
</dbReference>
<gene>
    <name evidence="2" type="ORF">SAMN02949497_2270</name>
</gene>
<dbReference type="EMBL" id="FXAM01000001">
    <property type="protein sequence ID" value="SMF94931.1"/>
    <property type="molecule type" value="Genomic_DNA"/>
</dbReference>
<dbReference type="Proteomes" id="UP000192923">
    <property type="component" value="Unassembled WGS sequence"/>
</dbReference>
<dbReference type="AlphaFoldDB" id="A0A1Y6CX38"/>
<keyword evidence="3" id="KW-1185">Reference proteome</keyword>
<dbReference type="Gene3D" id="3.90.660.10">
    <property type="match status" value="1"/>
</dbReference>
<reference evidence="2 3" key="1">
    <citation type="submission" date="2016-12" db="EMBL/GenBank/DDBJ databases">
        <authorList>
            <person name="Song W.-J."/>
            <person name="Kurnit D.M."/>
        </authorList>
    </citation>
    <scope>NUCLEOTIDE SEQUENCE [LARGE SCALE GENOMIC DNA]</scope>
    <source>
        <strain evidence="2 3">175</strain>
    </source>
</reference>
<evidence type="ECO:0000256" key="1">
    <source>
        <dbReference type="SAM" id="Phobius"/>
    </source>
</evidence>
<dbReference type="Gene3D" id="3.50.50.60">
    <property type="entry name" value="FAD/NAD(P)-binding domain"/>
    <property type="match status" value="1"/>
</dbReference>
<name>A0A1Y6CX38_9GAMM</name>
<dbReference type="PANTHER" id="PTHR42923">
    <property type="entry name" value="PROTOPORPHYRINOGEN OXIDASE"/>
    <property type="match status" value="1"/>
</dbReference>
<evidence type="ECO:0000313" key="2">
    <source>
        <dbReference type="EMBL" id="SMF94931.1"/>
    </source>
</evidence>
<keyword evidence="1" id="KW-0472">Membrane</keyword>
<dbReference type="STRING" id="1760988.SAMN02949497_2270"/>
<dbReference type="OrthoDB" id="127573at2"/>
<sequence length="534" mass="59667">MHRRHFCLSLLSGLGGSLMPATPGPDPRPAGELLGPSFLTGHQLRGKDWPSPTEHRAIPLLIVGGGIAGLCAAWWLKRNGFESFRLLELEQQPGGNARWGENPISAYPWGAHYLPLPGVELPWVRRLLADLGVLLGDPAAPEPRYDERHLCFAPQERLFLHGAWQEGLLPKRGVARRDLDQYQRFAEAMRGYRDTVGKDGRRAFTLPMAQSSRDPRFLALDQGSMRDWLLAQGYDSPYLHWYVDYACRDDFGCSAADTSAWAGLHYFASRTGSAEAARDGAVLTWPEGNGWIVRRLLERLDPWIERGQMAFRMKETDSGVTVDAWNPASQTATRWQAAHVVWAAPSFLLPHVCPDWPEASRRALAGFDYAPWLVANLSLHDVPESRHGAPLAWDNVLYQSPSLGYVVATHQHWRSRERGTVLTYYRPFSELAPAQGRKLLSNRSGYDWTAAILADLARPHPDIRELTERVDLFRWGHAMARPRPGFLWDGGRELVAEGSGRIHPAHSDLSGFSLFEEAQYRGIVAAQAALAGVS</sequence>
<protein>
    <submittedName>
        <fullName evidence="2">NAD(P)-binding Rossmann-like domain-containing protein</fullName>
    </submittedName>
</protein>
<dbReference type="InterPro" id="IPR036188">
    <property type="entry name" value="FAD/NAD-bd_sf"/>
</dbReference>
<dbReference type="Pfam" id="PF13450">
    <property type="entry name" value="NAD_binding_8"/>
    <property type="match status" value="1"/>
</dbReference>
<proteinExistence type="predicted"/>
<dbReference type="GO" id="GO:0016491">
    <property type="term" value="F:oxidoreductase activity"/>
    <property type="evidence" value="ECO:0007669"/>
    <property type="project" value="TreeGrafter"/>
</dbReference>
<dbReference type="SUPFAM" id="SSF51905">
    <property type="entry name" value="FAD/NAD(P)-binding domain"/>
    <property type="match status" value="1"/>
</dbReference>
<keyword evidence="1" id="KW-1133">Transmembrane helix</keyword>
<keyword evidence="1" id="KW-0812">Transmembrane</keyword>
<dbReference type="PANTHER" id="PTHR42923:SF39">
    <property type="entry name" value="AMINO OXIDASE"/>
    <property type="match status" value="1"/>
</dbReference>